<sequence length="410" mass="45496">MGTAEDERGENLDSALFGSDSDSGGAEQEAKKEGVSTEPARATEGTPGATEEEGMEDLFGGDDSDSGEDGGGAKGGALDSDEDEDDGEETPDSDSDPSDYDVVAEKEVDTLGTALGKETVLAKLSNIVGVEKRRYDPKEPSGDADHKEQFVVRWRVSADGKVESNARLVKWSDGSRTLQVGDEHLDVLQQDLKDVNVFAFARHEDSELMEGCFDLSKRFTFRPTSVRSKAHALASKEKKRLAVKKESAVERKMITLTENPEETYAKQMKLEEDKIKQFERMQKKQEKEMAKYGLSSSAYARDSYLGRELSAGYLEGSDEEEVPEWDAGATRRAREELSRGRHMGDSRGEKRILSAKEGEEEQTIKRQKFAMGLDESSEEDLAEEKEKEKEEEEKRGVKRGKAILMSDDED</sequence>
<dbReference type="PANTHER" id="PTHR23146:SF0">
    <property type="entry name" value="RNA POLYMERASE-ASSOCIATED PROTEIN LEO1"/>
    <property type="match status" value="1"/>
</dbReference>
<dbReference type="InterPro" id="IPR007149">
    <property type="entry name" value="Leo1"/>
</dbReference>
<accession>A0A7S3CBE7</accession>
<evidence type="ECO:0000313" key="2">
    <source>
        <dbReference type="EMBL" id="CAE0191423.1"/>
    </source>
</evidence>
<evidence type="ECO:0000256" key="1">
    <source>
        <dbReference type="SAM" id="MobiDB-lite"/>
    </source>
</evidence>
<dbReference type="EMBL" id="HBHZ01005832">
    <property type="protein sequence ID" value="CAE0191423.1"/>
    <property type="molecule type" value="Transcribed_RNA"/>
</dbReference>
<dbReference type="EMBL" id="CP151501">
    <property type="protein sequence ID" value="WZN58932.1"/>
    <property type="molecule type" value="Genomic_DNA"/>
</dbReference>
<evidence type="ECO:0000313" key="4">
    <source>
        <dbReference type="Proteomes" id="UP001472866"/>
    </source>
</evidence>
<dbReference type="GO" id="GO:0006368">
    <property type="term" value="P:transcription elongation by RNA polymerase II"/>
    <property type="evidence" value="ECO:0007669"/>
    <property type="project" value="InterPro"/>
</dbReference>
<feature type="compositionally biased region" description="Basic and acidic residues" evidence="1">
    <location>
        <begin position="332"/>
        <end position="357"/>
    </location>
</feature>
<keyword evidence="4" id="KW-1185">Reference proteome</keyword>
<name>A0A7S3CBE7_9CHLO</name>
<reference evidence="3 4" key="2">
    <citation type="submission" date="2024-03" db="EMBL/GenBank/DDBJ databases">
        <title>Complete genome sequence of the green alga Chloropicon roscoffensis RCC1871.</title>
        <authorList>
            <person name="Lemieux C."/>
            <person name="Pombert J.-F."/>
            <person name="Otis C."/>
            <person name="Turmel M."/>
        </authorList>
    </citation>
    <scope>NUCLEOTIDE SEQUENCE [LARGE SCALE GENOMIC DNA]</scope>
    <source>
        <strain evidence="3 4">RCC1871</strain>
    </source>
</reference>
<dbReference type="PANTHER" id="PTHR23146">
    <property type="entry name" value="LEO1 PROTEIN"/>
    <property type="match status" value="1"/>
</dbReference>
<protein>
    <submittedName>
        <fullName evidence="3">RNA polymerase-associated protein LEO1</fullName>
    </submittedName>
</protein>
<gene>
    <name evidence="2" type="ORF">CROS1456_LOCUS4513</name>
    <name evidence="3" type="ORF">HKI87_01g04570</name>
</gene>
<evidence type="ECO:0000313" key="3">
    <source>
        <dbReference type="EMBL" id="WZN58932.1"/>
    </source>
</evidence>
<feature type="region of interest" description="Disordered" evidence="1">
    <location>
        <begin position="1"/>
        <end position="107"/>
    </location>
</feature>
<feature type="compositionally biased region" description="Acidic residues" evidence="1">
    <location>
        <begin position="79"/>
        <end position="99"/>
    </location>
</feature>
<feature type="compositionally biased region" description="Basic and acidic residues" evidence="1">
    <location>
        <begin position="384"/>
        <end position="395"/>
    </location>
</feature>
<dbReference type="GO" id="GO:1990269">
    <property type="term" value="F:RNA polymerase II C-terminal domain phosphoserine binding"/>
    <property type="evidence" value="ECO:0007669"/>
    <property type="project" value="TreeGrafter"/>
</dbReference>
<dbReference type="Proteomes" id="UP001472866">
    <property type="component" value="Chromosome 01"/>
</dbReference>
<feature type="compositionally biased region" description="Acidic residues" evidence="1">
    <location>
        <begin position="50"/>
        <end position="68"/>
    </location>
</feature>
<proteinExistence type="predicted"/>
<dbReference type="GO" id="GO:0032968">
    <property type="term" value="P:positive regulation of transcription elongation by RNA polymerase II"/>
    <property type="evidence" value="ECO:0007669"/>
    <property type="project" value="TreeGrafter"/>
</dbReference>
<dbReference type="AlphaFoldDB" id="A0A7S3CBE7"/>
<dbReference type="Pfam" id="PF04004">
    <property type="entry name" value="Leo1"/>
    <property type="match status" value="1"/>
</dbReference>
<dbReference type="GO" id="GO:0016593">
    <property type="term" value="C:Cdc73/Paf1 complex"/>
    <property type="evidence" value="ECO:0007669"/>
    <property type="project" value="InterPro"/>
</dbReference>
<feature type="region of interest" description="Disordered" evidence="1">
    <location>
        <begin position="313"/>
        <end position="410"/>
    </location>
</feature>
<organism evidence="2">
    <name type="scientific">Chloropicon roscoffensis</name>
    <dbReference type="NCBI Taxonomy" id="1461544"/>
    <lineage>
        <taxon>Eukaryota</taxon>
        <taxon>Viridiplantae</taxon>
        <taxon>Chlorophyta</taxon>
        <taxon>Chloropicophyceae</taxon>
        <taxon>Chloropicales</taxon>
        <taxon>Chloropicaceae</taxon>
        <taxon>Chloropicon</taxon>
    </lineage>
</organism>
<reference evidence="2" key="1">
    <citation type="submission" date="2021-01" db="EMBL/GenBank/DDBJ databases">
        <authorList>
            <person name="Corre E."/>
            <person name="Pelletier E."/>
            <person name="Niang G."/>
            <person name="Scheremetjew M."/>
            <person name="Finn R."/>
            <person name="Kale V."/>
            <person name="Holt S."/>
            <person name="Cochrane G."/>
            <person name="Meng A."/>
            <person name="Brown T."/>
            <person name="Cohen L."/>
        </authorList>
    </citation>
    <scope>NUCLEOTIDE SEQUENCE</scope>
    <source>
        <strain evidence="2">RCC1871</strain>
    </source>
</reference>
<feature type="compositionally biased region" description="Low complexity" evidence="1">
    <location>
        <begin position="40"/>
        <end position="49"/>
    </location>
</feature>
<feature type="compositionally biased region" description="Basic and acidic residues" evidence="1">
    <location>
        <begin position="1"/>
        <end position="11"/>
    </location>
</feature>